<dbReference type="Proteomes" id="UP001595699">
    <property type="component" value="Unassembled WGS sequence"/>
</dbReference>
<dbReference type="PROSITE" id="PS50937">
    <property type="entry name" value="HTH_MERR_2"/>
    <property type="match status" value="1"/>
</dbReference>
<dbReference type="InterPro" id="IPR009061">
    <property type="entry name" value="DNA-bd_dom_put_sf"/>
</dbReference>
<dbReference type="RefSeq" id="WP_205122572.1">
    <property type="nucleotide sequence ID" value="NZ_JAFBCM010000001.1"/>
</dbReference>
<keyword evidence="1" id="KW-0238">DNA-binding</keyword>
<evidence type="ECO:0000256" key="1">
    <source>
        <dbReference type="ARBA" id="ARBA00023125"/>
    </source>
</evidence>
<dbReference type="Gene3D" id="3.10.150.10">
    <property type="entry name" value="DNA Polymerase III, subunit A, domain 2"/>
    <property type="match status" value="1"/>
</dbReference>
<dbReference type="InterPro" id="IPR000551">
    <property type="entry name" value="MerR-type_HTH_dom"/>
</dbReference>
<reference evidence="4" key="1">
    <citation type="journal article" date="2019" name="Int. J. Syst. Evol. Microbiol.">
        <title>The Global Catalogue of Microorganisms (GCM) 10K type strain sequencing project: providing services to taxonomists for standard genome sequencing and annotation.</title>
        <authorList>
            <consortium name="The Broad Institute Genomics Platform"/>
            <consortium name="The Broad Institute Genome Sequencing Center for Infectious Disease"/>
            <person name="Wu L."/>
            <person name="Ma J."/>
        </authorList>
    </citation>
    <scope>NUCLEOTIDE SEQUENCE [LARGE SCALE GENOMIC DNA]</scope>
    <source>
        <strain evidence="4">CGMCC 4.7241</strain>
    </source>
</reference>
<evidence type="ECO:0000313" key="4">
    <source>
        <dbReference type="Proteomes" id="UP001595699"/>
    </source>
</evidence>
<sequence length="348" mass="37222">MSEPLLTISAFARAVELAPSALRYYDEAGLLPPAEVDPRTGYRYYTPELERRALLIRRMRDVGVPVDSMRMVLAGPPSRAAEILAGFAERAARNARQASATVDEIVSALSGEASISPVAVTVDGPALAAGLRRVARAASVVEDPLRGVLLDLGPGGITVVATDRYWLAYWTIPVAEAQVADRRAFVSLAGLEELADHLARRDVVTVSFASGALEVCDESGVVPFTTEDDRFPAYRLIIPAERVGRVTFDRSVLARLLPADETPIRLAAGTDRLVVSVAGDSEGARVQAVTSGQPETLWLSSSLLRSALDVMVGTLVSLVYAGTDRAVQLFPVEQNSLCVLLMPGRPQS</sequence>
<dbReference type="SMART" id="SM00422">
    <property type="entry name" value="HTH_MERR"/>
    <property type="match status" value="1"/>
</dbReference>
<dbReference type="PANTHER" id="PTHR30204">
    <property type="entry name" value="REDOX-CYCLING DRUG-SENSING TRANSCRIPTIONAL ACTIVATOR SOXR"/>
    <property type="match status" value="1"/>
</dbReference>
<evidence type="ECO:0000313" key="3">
    <source>
        <dbReference type="EMBL" id="MFC3760378.1"/>
    </source>
</evidence>
<dbReference type="Pfam" id="PF13411">
    <property type="entry name" value="MerR_1"/>
    <property type="match status" value="1"/>
</dbReference>
<evidence type="ECO:0000259" key="2">
    <source>
        <dbReference type="PROSITE" id="PS50937"/>
    </source>
</evidence>
<keyword evidence="4" id="KW-1185">Reference proteome</keyword>
<comment type="caution">
    <text evidence="3">The sequence shown here is derived from an EMBL/GenBank/DDBJ whole genome shotgun (WGS) entry which is preliminary data.</text>
</comment>
<proteinExistence type="predicted"/>
<organism evidence="3 4">
    <name type="scientific">Tenggerimyces flavus</name>
    <dbReference type="NCBI Taxonomy" id="1708749"/>
    <lineage>
        <taxon>Bacteria</taxon>
        <taxon>Bacillati</taxon>
        <taxon>Actinomycetota</taxon>
        <taxon>Actinomycetes</taxon>
        <taxon>Propionibacteriales</taxon>
        <taxon>Nocardioidaceae</taxon>
        <taxon>Tenggerimyces</taxon>
    </lineage>
</organism>
<gene>
    <name evidence="3" type="ORF">ACFOUW_05985</name>
</gene>
<name>A0ABV7Y5P6_9ACTN</name>
<feature type="domain" description="HTH merR-type" evidence="2">
    <location>
        <begin position="5"/>
        <end position="75"/>
    </location>
</feature>
<protein>
    <submittedName>
        <fullName evidence="3">MerR family transcriptional regulator</fullName>
    </submittedName>
</protein>
<dbReference type="SUPFAM" id="SSF55979">
    <property type="entry name" value="DNA clamp"/>
    <property type="match status" value="1"/>
</dbReference>
<dbReference type="PROSITE" id="PS00552">
    <property type="entry name" value="HTH_MERR_1"/>
    <property type="match status" value="1"/>
</dbReference>
<dbReference type="InterPro" id="IPR047057">
    <property type="entry name" value="MerR_fam"/>
</dbReference>
<dbReference type="Gene3D" id="3.70.10.10">
    <property type="match status" value="1"/>
</dbReference>
<dbReference type="InterPro" id="IPR046938">
    <property type="entry name" value="DNA_clamp_sf"/>
</dbReference>
<dbReference type="Gene3D" id="1.10.1660.10">
    <property type="match status" value="1"/>
</dbReference>
<dbReference type="EMBL" id="JBHRZH010000005">
    <property type="protein sequence ID" value="MFC3760378.1"/>
    <property type="molecule type" value="Genomic_DNA"/>
</dbReference>
<dbReference type="PANTHER" id="PTHR30204:SF97">
    <property type="entry name" value="MERR FAMILY REGULATORY PROTEIN"/>
    <property type="match status" value="1"/>
</dbReference>
<accession>A0ABV7Y5P6</accession>
<dbReference type="SUPFAM" id="SSF46955">
    <property type="entry name" value="Putative DNA-binding domain"/>
    <property type="match status" value="1"/>
</dbReference>